<keyword evidence="8" id="KW-1133">Transmembrane helix</keyword>
<keyword evidence="4" id="KW-0249">Electron transport</keyword>
<dbReference type="Proteomes" id="UP001343724">
    <property type="component" value="Unassembled WGS sequence"/>
</dbReference>
<keyword evidence="8" id="KW-0472">Membrane</keyword>
<dbReference type="PANTHER" id="PTHR30176:SF3">
    <property type="entry name" value="FERREDOXIN-TYPE PROTEIN NAPH"/>
    <property type="match status" value="1"/>
</dbReference>
<dbReference type="EMBL" id="JAYMFH010000009">
    <property type="protein sequence ID" value="MEC4295175.1"/>
    <property type="molecule type" value="Genomic_DNA"/>
</dbReference>
<accession>A0ABU6IZU2</accession>
<dbReference type="Pfam" id="PF00037">
    <property type="entry name" value="Fer4"/>
    <property type="match status" value="1"/>
</dbReference>
<dbReference type="SUPFAM" id="SSF54862">
    <property type="entry name" value="4Fe-4S ferredoxins"/>
    <property type="match status" value="1"/>
</dbReference>
<evidence type="ECO:0000256" key="2">
    <source>
        <dbReference type="ARBA" id="ARBA00022485"/>
    </source>
</evidence>
<organism evidence="11 12">
    <name type="scientific">Adlercreutzia shanghongiae</name>
    <dbReference type="NCBI Taxonomy" id="3111773"/>
    <lineage>
        <taxon>Bacteria</taxon>
        <taxon>Bacillati</taxon>
        <taxon>Actinomycetota</taxon>
        <taxon>Coriobacteriia</taxon>
        <taxon>Eggerthellales</taxon>
        <taxon>Eggerthellaceae</taxon>
        <taxon>Adlercreutzia</taxon>
    </lineage>
</organism>
<keyword evidence="12" id="KW-1185">Reference proteome</keyword>
<feature type="transmembrane region" description="Helical" evidence="8">
    <location>
        <begin position="152"/>
        <end position="182"/>
    </location>
</feature>
<feature type="transmembrane region" description="Helical" evidence="8">
    <location>
        <begin position="61"/>
        <end position="84"/>
    </location>
</feature>
<evidence type="ECO:0000313" key="12">
    <source>
        <dbReference type="Proteomes" id="UP001343724"/>
    </source>
</evidence>
<proteinExistence type="predicted"/>
<evidence type="ECO:0000256" key="7">
    <source>
        <dbReference type="SAM" id="MobiDB-lite"/>
    </source>
</evidence>
<evidence type="ECO:0000256" key="6">
    <source>
        <dbReference type="ARBA" id="ARBA00023014"/>
    </source>
</evidence>
<keyword evidence="8" id="KW-0812">Transmembrane</keyword>
<evidence type="ECO:0000256" key="3">
    <source>
        <dbReference type="ARBA" id="ARBA00022723"/>
    </source>
</evidence>
<dbReference type="PROSITE" id="PS51379">
    <property type="entry name" value="4FE4S_FER_2"/>
    <property type="match status" value="1"/>
</dbReference>
<feature type="transmembrane region" description="Helical" evidence="8">
    <location>
        <begin position="194"/>
        <end position="212"/>
    </location>
</feature>
<dbReference type="PROSITE" id="PS00198">
    <property type="entry name" value="4FE4S_FER_1"/>
    <property type="match status" value="1"/>
</dbReference>
<keyword evidence="2" id="KW-0004">4Fe-4S</keyword>
<evidence type="ECO:0000256" key="9">
    <source>
        <dbReference type="SAM" id="SignalP"/>
    </source>
</evidence>
<evidence type="ECO:0000256" key="8">
    <source>
        <dbReference type="SAM" id="Phobius"/>
    </source>
</evidence>
<dbReference type="InterPro" id="IPR017900">
    <property type="entry name" value="4Fe4S_Fe_S_CS"/>
</dbReference>
<feature type="chain" id="PRO_5046394220" evidence="9">
    <location>
        <begin position="27"/>
        <end position="337"/>
    </location>
</feature>
<feature type="domain" description="4Fe-4S ferredoxin-type" evidence="10">
    <location>
        <begin position="268"/>
        <end position="300"/>
    </location>
</feature>
<feature type="signal peptide" evidence="9">
    <location>
        <begin position="1"/>
        <end position="26"/>
    </location>
</feature>
<sequence length="337" mass="35556">MKFKNARTVVAVVAFAALAVCLIANVAAGTWCGFGADDIAVLCPVGALLSMVAAKTLIPRAVISIVVAVALVLLLGRLFCGWVCPVTLWRRVKEFFTPVKKLEERKAADAKVNQALAAEEIAALKAAPSGHACSACGACGAKRNAKFDSRHAVLGGAVLTTAVFGFPVFCLVCPVGLSFAAVALLVGLFGAGDLNWSLLFVPAMLIIELVFLRKWCGRFCPISAFMSLFSRFSRTGMPVIDNERCLETAKETACSRCATACTFDVNLRHPDLGELPLHDCARCGDCIDACPTNAISFRAVSGKPAPFADAFASLRGNGTAKERPASPALDDLEPEEA</sequence>
<evidence type="ECO:0000259" key="10">
    <source>
        <dbReference type="PROSITE" id="PS51379"/>
    </source>
</evidence>
<protein>
    <submittedName>
        <fullName evidence="11">4Fe-4S binding protein</fullName>
    </submittedName>
</protein>
<keyword evidence="9" id="KW-0732">Signal</keyword>
<dbReference type="RefSeq" id="WP_326454784.1">
    <property type="nucleotide sequence ID" value="NZ_JAYMFH010000009.1"/>
</dbReference>
<dbReference type="InterPro" id="IPR017896">
    <property type="entry name" value="4Fe4S_Fe-S-bd"/>
</dbReference>
<dbReference type="PANTHER" id="PTHR30176">
    <property type="entry name" value="FERREDOXIN-TYPE PROTEIN NAPH"/>
    <property type="match status" value="1"/>
</dbReference>
<evidence type="ECO:0000256" key="5">
    <source>
        <dbReference type="ARBA" id="ARBA00023004"/>
    </source>
</evidence>
<keyword evidence="5" id="KW-0408">Iron</keyword>
<name>A0ABU6IZU2_9ACTN</name>
<dbReference type="Pfam" id="PF12801">
    <property type="entry name" value="Fer4_5"/>
    <property type="match status" value="3"/>
</dbReference>
<keyword evidence="1" id="KW-0813">Transport</keyword>
<gene>
    <name evidence="11" type="ORF">VJ920_07615</name>
</gene>
<evidence type="ECO:0000256" key="1">
    <source>
        <dbReference type="ARBA" id="ARBA00022448"/>
    </source>
</evidence>
<keyword evidence="3" id="KW-0479">Metal-binding</keyword>
<evidence type="ECO:0000313" key="11">
    <source>
        <dbReference type="EMBL" id="MEC4295175.1"/>
    </source>
</evidence>
<comment type="caution">
    <text evidence="11">The sequence shown here is derived from an EMBL/GenBank/DDBJ whole genome shotgun (WGS) entry which is preliminary data.</text>
</comment>
<feature type="region of interest" description="Disordered" evidence="7">
    <location>
        <begin position="317"/>
        <end position="337"/>
    </location>
</feature>
<dbReference type="InterPro" id="IPR051684">
    <property type="entry name" value="Electron_Trans/Redox"/>
</dbReference>
<keyword evidence="6" id="KW-0411">Iron-sulfur</keyword>
<reference evidence="11 12" key="1">
    <citation type="submission" date="2024-01" db="EMBL/GenBank/DDBJ databases">
        <title>novel species in genus Adlercreutzia.</title>
        <authorList>
            <person name="Liu X."/>
        </authorList>
    </citation>
    <scope>NUCLEOTIDE SEQUENCE [LARGE SCALE GENOMIC DNA]</scope>
    <source>
        <strain evidence="11 12">R22</strain>
    </source>
</reference>
<evidence type="ECO:0000256" key="4">
    <source>
        <dbReference type="ARBA" id="ARBA00022982"/>
    </source>
</evidence>